<keyword evidence="3" id="KW-1185">Reference proteome</keyword>
<feature type="chain" id="PRO_5011118620" evidence="1">
    <location>
        <begin position="22"/>
        <end position="161"/>
    </location>
</feature>
<dbReference type="EMBL" id="AP018203">
    <property type="protein sequence ID" value="BAY56999.1"/>
    <property type="molecule type" value="Genomic_DNA"/>
</dbReference>
<dbReference type="AlphaFoldDB" id="A0A1Z4JJS1"/>
<sequence>MKPSVVLFAISTIVLATPVYAQNCKLTQAVYRDGNGKGFELVFRPPTSRSVTVYATAVLRSKSQDELYRFNLSQSQGYGSTSLADTRATSENWQDNSFIINFFDSNLKSASMLLGRESIVPKYAFINGLGSRDYYNRRQSISESNPLIGDTMWVFNRCQSR</sequence>
<keyword evidence="1" id="KW-0732">Signal</keyword>
<proteinExistence type="predicted"/>
<evidence type="ECO:0000313" key="2">
    <source>
        <dbReference type="EMBL" id="BAY56999.1"/>
    </source>
</evidence>
<evidence type="ECO:0000256" key="1">
    <source>
        <dbReference type="SAM" id="SignalP"/>
    </source>
</evidence>
<organism evidence="2 3">
    <name type="scientific">Leptolyngbya boryana NIES-2135</name>
    <dbReference type="NCBI Taxonomy" id="1973484"/>
    <lineage>
        <taxon>Bacteria</taxon>
        <taxon>Bacillati</taxon>
        <taxon>Cyanobacteriota</taxon>
        <taxon>Cyanophyceae</taxon>
        <taxon>Leptolyngbyales</taxon>
        <taxon>Leptolyngbyaceae</taxon>
        <taxon>Leptolyngbya group</taxon>
        <taxon>Leptolyngbya</taxon>
    </lineage>
</organism>
<gene>
    <name evidence="2" type="ORF">NIES2135_38620</name>
</gene>
<reference evidence="2 3" key="1">
    <citation type="submission" date="2017-06" db="EMBL/GenBank/DDBJ databases">
        <title>Genome sequencing of cyanobaciteial culture collection at National Institute for Environmental Studies (NIES).</title>
        <authorList>
            <person name="Hirose Y."/>
            <person name="Shimura Y."/>
            <person name="Fujisawa T."/>
            <person name="Nakamura Y."/>
            <person name="Kawachi M."/>
        </authorList>
    </citation>
    <scope>NUCLEOTIDE SEQUENCE [LARGE SCALE GENOMIC DNA]</scope>
    <source>
        <strain evidence="2 3">NIES-2135</strain>
    </source>
</reference>
<evidence type="ECO:0000313" key="3">
    <source>
        <dbReference type="Proteomes" id="UP000217895"/>
    </source>
</evidence>
<feature type="signal peptide" evidence="1">
    <location>
        <begin position="1"/>
        <end position="21"/>
    </location>
</feature>
<dbReference type="Proteomes" id="UP000217895">
    <property type="component" value="Chromosome"/>
</dbReference>
<accession>A0A1Z4JJS1</accession>
<protein>
    <submittedName>
        <fullName evidence="2">Uncharacterized protein</fullName>
    </submittedName>
</protein>
<name>A0A1Z4JJS1_LEPBY</name>